<protein>
    <submittedName>
        <fullName evidence="5">Uncharacterized protein</fullName>
    </submittedName>
</protein>
<comment type="similarity">
    <text evidence="1">Belongs to the class IV-like SAM-binding methyltransferase superfamily. RNA methyltransferase NEP1 family.</text>
</comment>
<evidence type="ECO:0000256" key="1">
    <source>
        <dbReference type="ARBA" id="ARBA00008115"/>
    </source>
</evidence>
<dbReference type="EMBL" id="KZ356016">
    <property type="protein sequence ID" value="PIO60162.1"/>
    <property type="molecule type" value="Genomic_DNA"/>
</dbReference>
<dbReference type="InterPro" id="IPR005304">
    <property type="entry name" value="Rbsml_bgen_MeTrfase_EMG1/NEP1"/>
</dbReference>
<dbReference type="SUPFAM" id="SSF75217">
    <property type="entry name" value="alpha/beta knot"/>
    <property type="match status" value="1"/>
</dbReference>
<organism evidence="5 6">
    <name type="scientific">Teladorsagia circumcincta</name>
    <name type="common">Brown stomach worm</name>
    <name type="synonym">Ostertagia circumcincta</name>
    <dbReference type="NCBI Taxonomy" id="45464"/>
    <lineage>
        <taxon>Eukaryota</taxon>
        <taxon>Metazoa</taxon>
        <taxon>Ecdysozoa</taxon>
        <taxon>Nematoda</taxon>
        <taxon>Chromadorea</taxon>
        <taxon>Rhabditida</taxon>
        <taxon>Rhabditina</taxon>
        <taxon>Rhabditomorpha</taxon>
        <taxon>Strongyloidea</taxon>
        <taxon>Trichostrongylidae</taxon>
        <taxon>Teladorsagia</taxon>
    </lineage>
</organism>
<dbReference type="InterPro" id="IPR029028">
    <property type="entry name" value="Alpha/beta_knot_MTases"/>
</dbReference>
<keyword evidence="4" id="KW-0694">RNA-binding</keyword>
<evidence type="ECO:0000256" key="3">
    <source>
        <dbReference type="ARBA" id="ARBA00022730"/>
    </source>
</evidence>
<evidence type="ECO:0000313" key="5">
    <source>
        <dbReference type="EMBL" id="PIO60162.1"/>
    </source>
</evidence>
<keyword evidence="3" id="KW-0699">rRNA-binding</keyword>
<proteinExistence type="inferred from homology"/>
<evidence type="ECO:0000313" key="6">
    <source>
        <dbReference type="Proteomes" id="UP000230423"/>
    </source>
</evidence>
<evidence type="ECO:0000256" key="2">
    <source>
        <dbReference type="ARBA" id="ARBA00022517"/>
    </source>
</evidence>
<dbReference type="InterPro" id="IPR029026">
    <property type="entry name" value="tRNA_m1G_MTases_N"/>
</dbReference>
<dbReference type="Gene3D" id="3.40.1280.10">
    <property type="match status" value="1"/>
</dbReference>
<accession>A0A2G9TRR6</accession>
<keyword evidence="6" id="KW-1185">Reference proteome</keyword>
<sequence length="90" mass="10475">VGKDYAILCSDRHSNFLRKNKKDPAEYRPDILHQLGRLETKERSEIRREENENPSALEEFVASGGKTLALPLKKEFRSKEECQTLNPLYQ</sequence>
<dbReference type="OrthoDB" id="269804at2759"/>
<dbReference type="AlphaFoldDB" id="A0A2G9TRR6"/>
<feature type="non-terminal residue" evidence="5">
    <location>
        <position position="1"/>
    </location>
</feature>
<evidence type="ECO:0000256" key="4">
    <source>
        <dbReference type="ARBA" id="ARBA00022884"/>
    </source>
</evidence>
<keyword evidence="2" id="KW-0690">Ribosome biogenesis</keyword>
<dbReference type="Pfam" id="PF03587">
    <property type="entry name" value="EMG1"/>
    <property type="match status" value="1"/>
</dbReference>
<reference evidence="5 6" key="1">
    <citation type="submission" date="2015-09" db="EMBL/GenBank/DDBJ databases">
        <title>Draft genome of the parasitic nematode Teladorsagia circumcincta isolate WARC Sus (inbred).</title>
        <authorList>
            <person name="Mitreva M."/>
        </authorList>
    </citation>
    <scope>NUCLEOTIDE SEQUENCE [LARGE SCALE GENOMIC DNA]</scope>
    <source>
        <strain evidence="5 6">S</strain>
    </source>
</reference>
<dbReference type="Proteomes" id="UP000230423">
    <property type="component" value="Unassembled WGS sequence"/>
</dbReference>
<gene>
    <name evidence="5" type="ORF">TELCIR_18347</name>
</gene>
<name>A0A2G9TRR6_TELCI</name>